<evidence type="ECO:0000259" key="1">
    <source>
        <dbReference type="Pfam" id="PF12671"/>
    </source>
</evidence>
<reference evidence="2" key="1">
    <citation type="submission" date="2022-02" db="EMBL/GenBank/DDBJ databases">
        <authorList>
            <person name="Leng L."/>
        </authorList>
    </citation>
    <scope>NUCLEOTIDE SEQUENCE</scope>
    <source>
        <strain evidence="2">JI</strain>
    </source>
</reference>
<sequence>MKFTKKTMLMIFAITVLLMGVLSYRASSSADISKRDLQERVQVIFQSRASASVTGSDPEKALSYYDTTTMLGRWALEHEKSKLKYIQLWSQKRGVNIIEANSTIKIPWSQVVGDNAELTVDQTLQLGYVYQDDPTVNRFGIGTRHWMKLTLKNGKWFILQDFYTDGLGDNSLALDPIPSDGPAVVKKNEHTNSAASSAPSLLNREGTVKYADEFAGLAWGAGNDNQYNIRYRDYNDQGGDCTNFVSQCLGDQEGGRLPMDDNWFYNLNEGAGSQAWVRAETFGDWLVYSGWGQRLARGTFQELNTPGEKYPRGAVRELQKGDVIGYGKIGYSAHMAIVVGYDSKGYPLVNSHNVDRYHCPWDMGYDKSTIYHLYKFGG</sequence>
<dbReference type="RefSeq" id="WP_277443258.1">
    <property type="nucleotide sequence ID" value="NZ_JAKOAV010000008.1"/>
</dbReference>
<protein>
    <submittedName>
        <fullName evidence="2">Amidase domain-containing protein</fullName>
    </submittedName>
</protein>
<feature type="domain" description="Putative amidase" evidence="1">
    <location>
        <begin position="203"/>
        <end position="373"/>
    </location>
</feature>
<dbReference type="InterPro" id="IPR024301">
    <property type="entry name" value="Amidase_6"/>
</dbReference>
<name>A0A9X4JVT8_9FIRM</name>
<dbReference type="PANTHER" id="PTHR40032:SF1">
    <property type="entry name" value="EXPORTED PROTEIN"/>
    <property type="match status" value="1"/>
</dbReference>
<dbReference type="Pfam" id="PF12671">
    <property type="entry name" value="Amidase_6"/>
    <property type="match status" value="1"/>
</dbReference>
<evidence type="ECO:0000313" key="3">
    <source>
        <dbReference type="Proteomes" id="UP001154312"/>
    </source>
</evidence>
<dbReference type="AlphaFoldDB" id="A0A9X4JVT8"/>
<dbReference type="EMBL" id="JAKOAV010000008">
    <property type="protein sequence ID" value="MDF9407992.1"/>
    <property type="molecule type" value="Genomic_DNA"/>
</dbReference>
<comment type="caution">
    <text evidence="2">The sequence shown here is derived from an EMBL/GenBank/DDBJ whole genome shotgun (WGS) entry which is preliminary data.</text>
</comment>
<evidence type="ECO:0000313" key="2">
    <source>
        <dbReference type="EMBL" id="MDF9407992.1"/>
    </source>
</evidence>
<gene>
    <name evidence="2" type="ORF">L7E55_06400</name>
</gene>
<accession>A0A9X4JVT8</accession>
<organism evidence="2 3">
    <name type="scientific">Pelotomaculum isophthalicicum JI</name>
    <dbReference type="NCBI Taxonomy" id="947010"/>
    <lineage>
        <taxon>Bacteria</taxon>
        <taxon>Bacillati</taxon>
        <taxon>Bacillota</taxon>
        <taxon>Clostridia</taxon>
        <taxon>Eubacteriales</taxon>
        <taxon>Desulfotomaculaceae</taxon>
        <taxon>Pelotomaculum</taxon>
    </lineage>
</organism>
<dbReference type="Gene3D" id="3.90.1720.10">
    <property type="entry name" value="endopeptidase domain like (from Nostoc punctiforme)"/>
    <property type="match status" value="1"/>
</dbReference>
<dbReference type="PANTHER" id="PTHR40032">
    <property type="entry name" value="EXPORTED PROTEIN-RELATED"/>
    <property type="match status" value="1"/>
</dbReference>
<dbReference type="Proteomes" id="UP001154312">
    <property type="component" value="Unassembled WGS sequence"/>
</dbReference>
<proteinExistence type="predicted"/>
<keyword evidence="3" id="KW-1185">Reference proteome</keyword>